<dbReference type="AlphaFoldDB" id="A0A0H5RGH3"/>
<accession>A0A0H5RGH3</accession>
<protein>
    <recommendedName>
        <fullName evidence="2">ubiquitinyl hydrolase 1</fullName>
        <ecNumber evidence="2">3.4.19.12</ecNumber>
    </recommendedName>
</protein>
<evidence type="ECO:0000256" key="2">
    <source>
        <dbReference type="ARBA" id="ARBA00012759"/>
    </source>
</evidence>
<dbReference type="GO" id="GO:0016579">
    <property type="term" value="P:protein deubiquitination"/>
    <property type="evidence" value="ECO:0007669"/>
    <property type="project" value="InterPro"/>
</dbReference>
<feature type="domain" description="Josephin" evidence="7">
    <location>
        <begin position="2"/>
        <end position="165"/>
    </location>
</feature>
<dbReference type="EMBL" id="HACM01012369">
    <property type="protein sequence ID" value="CRZ12811.1"/>
    <property type="molecule type" value="Transcribed_RNA"/>
</dbReference>
<keyword evidence="3" id="KW-0645">Protease</keyword>
<evidence type="ECO:0000256" key="1">
    <source>
        <dbReference type="ARBA" id="ARBA00000707"/>
    </source>
</evidence>
<dbReference type="SMART" id="SM01246">
    <property type="entry name" value="Josephin"/>
    <property type="match status" value="1"/>
</dbReference>
<dbReference type="PANTHER" id="PTHR13291:SF0">
    <property type="entry name" value="JOSEPHIN-LIKE PROTEIN"/>
    <property type="match status" value="1"/>
</dbReference>
<dbReference type="Pfam" id="PF02099">
    <property type="entry name" value="Josephin"/>
    <property type="match status" value="1"/>
</dbReference>
<keyword evidence="5" id="KW-0378">Hydrolase</keyword>
<feature type="non-terminal residue" evidence="8">
    <location>
        <position position="165"/>
    </location>
</feature>
<reference evidence="8" key="1">
    <citation type="submission" date="2015-04" db="EMBL/GenBank/DDBJ databases">
        <title>The genome sequence of the plant pathogenic Rhizarian Plasmodiophora brassicae reveals insights in its biotrophic life cycle and the origin of chitin synthesis.</title>
        <authorList>
            <person name="Schwelm A."/>
            <person name="Fogelqvist J."/>
            <person name="Knaust A."/>
            <person name="Julke S."/>
            <person name="Lilja T."/>
            <person name="Dhandapani V."/>
            <person name="Bonilla-Rosso G."/>
            <person name="Karlsson M."/>
            <person name="Shevchenko A."/>
            <person name="Choi S.R."/>
            <person name="Kim H.G."/>
            <person name="Park J.Y."/>
            <person name="Lim Y.P."/>
            <person name="Ludwig-Muller J."/>
            <person name="Dixelius C."/>
        </authorList>
    </citation>
    <scope>NUCLEOTIDE SEQUENCE</scope>
    <source>
        <tissue evidence="8">Potato root galls</tissue>
    </source>
</reference>
<evidence type="ECO:0000256" key="5">
    <source>
        <dbReference type="ARBA" id="ARBA00022801"/>
    </source>
</evidence>
<sequence>MAPPDYHERQSLSLCAVHAINNLLQGPYVSHSVLDGICSELDPSTLFNAHRSVLRIGNFDVNVVDLALARLGYCLRWFDKRLAVDSVDLGPGDDNHLRGFLMNIKRPRVWSPWGRHWMALYRGDDGVMYNSDSFLHAPTAFPTRQAFNEFVQNELSNRDGQLFLI</sequence>
<comment type="caution">
    <text evidence="6">Lacks conserved residue(s) required for the propagation of feature annotation.</text>
</comment>
<dbReference type="InterPro" id="IPR006155">
    <property type="entry name" value="Josephin"/>
</dbReference>
<dbReference type="PROSITE" id="PS50957">
    <property type="entry name" value="JOSEPHIN"/>
    <property type="match status" value="1"/>
</dbReference>
<name>A0A0H5RGH3_9EUKA</name>
<proteinExistence type="predicted"/>
<evidence type="ECO:0000256" key="4">
    <source>
        <dbReference type="ARBA" id="ARBA00022786"/>
    </source>
</evidence>
<evidence type="ECO:0000259" key="7">
    <source>
        <dbReference type="PROSITE" id="PS50957"/>
    </source>
</evidence>
<dbReference type="Gene3D" id="3.90.70.40">
    <property type="match status" value="1"/>
</dbReference>
<dbReference type="PANTHER" id="PTHR13291">
    <property type="entry name" value="JOSEPHIN 1, 2"/>
    <property type="match status" value="1"/>
</dbReference>
<comment type="catalytic activity">
    <reaction evidence="1">
        <text>Thiol-dependent hydrolysis of ester, thioester, amide, peptide and isopeptide bonds formed by the C-terminal Gly of ubiquitin (a 76-residue protein attached to proteins as an intracellular targeting signal).</text>
        <dbReference type="EC" id="3.4.19.12"/>
    </reaction>
</comment>
<dbReference type="GO" id="GO:0006508">
    <property type="term" value="P:proteolysis"/>
    <property type="evidence" value="ECO:0007669"/>
    <property type="project" value="UniProtKB-KW"/>
</dbReference>
<evidence type="ECO:0000313" key="8">
    <source>
        <dbReference type="EMBL" id="CRZ12811.1"/>
    </source>
</evidence>
<organism evidence="8">
    <name type="scientific">Spongospora subterranea</name>
    <dbReference type="NCBI Taxonomy" id="70186"/>
    <lineage>
        <taxon>Eukaryota</taxon>
        <taxon>Sar</taxon>
        <taxon>Rhizaria</taxon>
        <taxon>Endomyxa</taxon>
        <taxon>Phytomyxea</taxon>
        <taxon>Plasmodiophorida</taxon>
        <taxon>Plasmodiophoridae</taxon>
        <taxon>Spongospora</taxon>
    </lineage>
</organism>
<dbReference type="InterPro" id="IPR040053">
    <property type="entry name" value="JOSD1/2"/>
</dbReference>
<evidence type="ECO:0000256" key="6">
    <source>
        <dbReference type="PROSITE-ProRule" id="PRU00331"/>
    </source>
</evidence>
<dbReference type="GO" id="GO:0004843">
    <property type="term" value="F:cysteine-type deubiquitinase activity"/>
    <property type="evidence" value="ECO:0007669"/>
    <property type="project" value="UniProtKB-EC"/>
</dbReference>
<evidence type="ECO:0000256" key="3">
    <source>
        <dbReference type="ARBA" id="ARBA00022670"/>
    </source>
</evidence>
<dbReference type="EC" id="3.4.19.12" evidence="2"/>
<keyword evidence="4" id="KW-0833">Ubl conjugation pathway</keyword>